<feature type="transmembrane region" description="Helical" evidence="1">
    <location>
        <begin position="80"/>
        <end position="104"/>
    </location>
</feature>
<evidence type="ECO:0000256" key="1">
    <source>
        <dbReference type="SAM" id="Phobius"/>
    </source>
</evidence>
<keyword evidence="1" id="KW-0472">Membrane</keyword>
<dbReference type="InterPro" id="IPR007404">
    <property type="entry name" value="YdjM-like"/>
</dbReference>
<gene>
    <name evidence="2" type="ORF">LX70_01267</name>
</gene>
<reference evidence="2 3" key="1">
    <citation type="submission" date="2018-02" db="EMBL/GenBank/DDBJ databases">
        <title>Genomic Encyclopedia of Archaeal and Bacterial Type Strains, Phase II (KMG-II): from individual species to whole genera.</title>
        <authorList>
            <person name="Goeker M."/>
        </authorList>
    </citation>
    <scope>NUCLEOTIDE SEQUENCE [LARGE SCALE GENOMIC DNA]</scope>
    <source>
        <strain evidence="2 3">DSM 18921</strain>
    </source>
</reference>
<comment type="caution">
    <text evidence="2">The sequence shown here is derived from an EMBL/GenBank/DDBJ whole genome shotgun (WGS) entry which is preliminary data.</text>
</comment>
<sequence length="158" mass="18047">MITAHLPAGYLLGRGVNRPGRFVLPAALAGAVFPDFDLAYFVLIDNWSVHHHRYWVHVPFFWMILSAVILPLVWRTAARLPALAFLASVFLHLILDTVVGDIMWGAPFSTRLVSFFDVPPSHDFWLWSFLLHWSFALEASIWVAAVTLWINRPRRQAA</sequence>
<feature type="transmembrane region" description="Helical" evidence="1">
    <location>
        <begin position="124"/>
        <end position="150"/>
    </location>
</feature>
<protein>
    <submittedName>
        <fullName evidence="2">Inner membrane protein</fullName>
    </submittedName>
</protein>
<evidence type="ECO:0000313" key="3">
    <source>
        <dbReference type="Proteomes" id="UP000238338"/>
    </source>
</evidence>
<dbReference type="AlphaFoldDB" id="A0A2S8S9L3"/>
<feature type="transmembrane region" description="Helical" evidence="1">
    <location>
        <begin position="22"/>
        <end position="42"/>
    </location>
</feature>
<name>A0A2S8S9L3_9RHOB</name>
<dbReference type="EMBL" id="PVEP01000002">
    <property type="protein sequence ID" value="PQV57463.1"/>
    <property type="molecule type" value="Genomic_DNA"/>
</dbReference>
<accession>A0A2S8S9L3</accession>
<keyword evidence="3" id="KW-1185">Reference proteome</keyword>
<dbReference type="RefSeq" id="WP_105513717.1">
    <property type="nucleotide sequence ID" value="NZ_PVEP01000002.1"/>
</dbReference>
<keyword evidence="1" id="KW-0812">Transmembrane</keyword>
<organism evidence="2 3">
    <name type="scientific">Albidovulum denitrificans</name>
    <dbReference type="NCBI Taxonomy" id="404881"/>
    <lineage>
        <taxon>Bacteria</taxon>
        <taxon>Pseudomonadati</taxon>
        <taxon>Pseudomonadota</taxon>
        <taxon>Alphaproteobacteria</taxon>
        <taxon>Rhodobacterales</taxon>
        <taxon>Paracoccaceae</taxon>
        <taxon>Albidovulum</taxon>
    </lineage>
</organism>
<dbReference type="Pfam" id="PF04307">
    <property type="entry name" value="YdjM"/>
    <property type="match status" value="1"/>
</dbReference>
<keyword evidence="1" id="KW-1133">Transmembrane helix</keyword>
<proteinExistence type="predicted"/>
<dbReference type="Proteomes" id="UP000238338">
    <property type="component" value="Unassembled WGS sequence"/>
</dbReference>
<evidence type="ECO:0000313" key="2">
    <source>
        <dbReference type="EMBL" id="PQV57463.1"/>
    </source>
</evidence>
<feature type="transmembrane region" description="Helical" evidence="1">
    <location>
        <begin position="54"/>
        <end position="73"/>
    </location>
</feature>